<keyword evidence="5 7" id="KW-0677">Repeat</keyword>
<evidence type="ECO:0000256" key="4">
    <source>
        <dbReference type="ARBA" id="ARBA00022574"/>
    </source>
</evidence>
<dbReference type="OrthoDB" id="400at2759"/>
<evidence type="ECO:0000256" key="1">
    <source>
        <dbReference type="ARBA" id="ARBA00004496"/>
    </source>
</evidence>
<dbReference type="Gene3D" id="2.130.10.10">
    <property type="entry name" value="YVTN repeat-like/Quinoprotein amine dehydrogenase"/>
    <property type="match status" value="1"/>
</dbReference>
<dbReference type="InterPro" id="IPR019775">
    <property type="entry name" value="WD40_repeat_CS"/>
</dbReference>
<feature type="repeat" description="WD" evidence="6">
    <location>
        <begin position="185"/>
        <end position="226"/>
    </location>
</feature>
<dbReference type="InterPro" id="IPR036322">
    <property type="entry name" value="WD40_repeat_dom_sf"/>
</dbReference>
<dbReference type="InterPro" id="IPR037588">
    <property type="entry name" value="MLST8"/>
</dbReference>
<dbReference type="GO" id="GO:0032956">
    <property type="term" value="P:regulation of actin cytoskeleton organization"/>
    <property type="evidence" value="ECO:0007669"/>
    <property type="project" value="TreeGrafter"/>
</dbReference>
<dbReference type="SUPFAM" id="SSF50978">
    <property type="entry name" value="WD40 repeat-like"/>
    <property type="match status" value="1"/>
</dbReference>
<dbReference type="PROSITE" id="PS00678">
    <property type="entry name" value="WD_REPEATS_1"/>
    <property type="match status" value="2"/>
</dbReference>
<keyword evidence="8" id="KW-1185">Reference proteome</keyword>
<evidence type="ECO:0000256" key="2">
    <source>
        <dbReference type="ARBA" id="ARBA00009890"/>
    </source>
</evidence>
<dbReference type="RefSeq" id="XP_015519115.1">
    <property type="nucleotide sequence ID" value="XM_015663629.1"/>
</dbReference>
<dbReference type="PROSITE" id="PS50294">
    <property type="entry name" value="WD_REPEATS_REGION"/>
    <property type="match status" value="2"/>
</dbReference>
<dbReference type="GO" id="GO:0005737">
    <property type="term" value="C:cytoplasm"/>
    <property type="evidence" value="ECO:0007669"/>
    <property type="project" value="UniProtKB-SubCell"/>
</dbReference>
<comment type="similarity">
    <text evidence="2 7">Belongs to the WD repeat LST8 family.</text>
</comment>
<evidence type="ECO:0000313" key="9">
    <source>
        <dbReference type="RefSeq" id="XP_015519115.1"/>
    </source>
</evidence>
<comment type="subcellular location">
    <subcellularLocation>
        <location evidence="1 7">Cytoplasm</location>
    </subcellularLocation>
</comment>
<dbReference type="InterPro" id="IPR020472">
    <property type="entry name" value="WD40_PAC1"/>
</dbReference>
<protein>
    <recommendedName>
        <fullName evidence="7">Target of rapamycin complex subunit lst8</fullName>
        <shortName evidence="7">TORC subunit lst8</shortName>
    </recommendedName>
</protein>
<dbReference type="PRINTS" id="PR00320">
    <property type="entry name" value="GPROTEINBRPT"/>
</dbReference>
<dbReference type="GO" id="GO:0031932">
    <property type="term" value="C:TORC2 complex"/>
    <property type="evidence" value="ECO:0007669"/>
    <property type="project" value="UniProtKB-UniRule"/>
</dbReference>
<dbReference type="GO" id="GO:0051897">
    <property type="term" value="P:positive regulation of phosphatidylinositol 3-kinase/protein kinase B signal transduction"/>
    <property type="evidence" value="ECO:0007669"/>
    <property type="project" value="UniProtKB-ARBA"/>
</dbReference>
<keyword evidence="3 7" id="KW-0963">Cytoplasm</keyword>
<evidence type="ECO:0000256" key="6">
    <source>
        <dbReference type="PROSITE-ProRule" id="PRU00221"/>
    </source>
</evidence>
<dbReference type="GO" id="GO:0031931">
    <property type="term" value="C:TORC1 complex"/>
    <property type="evidence" value="ECO:0007669"/>
    <property type="project" value="UniProtKB-UniRule"/>
</dbReference>
<dbReference type="AlphaFoldDB" id="A0A6J0BXJ0"/>
<dbReference type="GO" id="GO:0032535">
    <property type="term" value="P:regulation of cellular component size"/>
    <property type="evidence" value="ECO:0007669"/>
    <property type="project" value="UniProtKB-ARBA"/>
</dbReference>
<dbReference type="Proteomes" id="UP000829291">
    <property type="component" value="Chromosome 5"/>
</dbReference>
<evidence type="ECO:0000256" key="7">
    <source>
        <dbReference type="RuleBase" id="RU369068"/>
    </source>
</evidence>
<proteinExistence type="inferred from homology"/>
<dbReference type="SMART" id="SM00320">
    <property type="entry name" value="WD40"/>
    <property type="match status" value="6"/>
</dbReference>
<gene>
    <name evidence="9 10" type="primary">LOC107223816</name>
</gene>
<keyword evidence="4 6" id="KW-0853">WD repeat</keyword>
<evidence type="ECO:0000256" key="5">
    <source>
        <dbReference type="ARBA" id="ARBA00022737"/>
    </source>
</evidence>
<comment type="subunit">
    <text evidence="7">Part of TORC1 complex. Part of the TORC2 complex.</text>
</comment>
<dbReference type="GO" id="GO:0038203">
    <property type="term" value="P:TORC2 signaling"/>
    <property type="evidence" value="ECO:0007669"/>
    <property type="project" value="UniProtKB-ARBA"/>
</dbReference>
<evidence type="ECO:0000256" key="3">
    <source>
        <dbReference type="ARBA" id="ARBA00022490"/>
    </source>
</evidence>
<dbReference type="FunFam" id="2.130.10.10:FF:000505">
    <property type="entry name" value="Blast:Protein LST8 homolog"/>
    <property type="match status" value="1"/>
</dbReference>
<evidence type="ECO:0000313" key="10">
    <source>
        <dbReference type="RefSeq" id="XP_046596006.1"/>
    </source>
</evidence>
<dbReference type="CTD" id="31903"/>
<organism evidence="8 9">
    <name type="scientific">Neodiprion lecontei</name>
    <name type="common">Redheaded pine sawfly</name>
    <dbReference type="NCBI Taxonomy" id="441921"/>
    <lineage>
        <taxon>Eukaryota</taxon>
        <taxon>Metazoa</taxon>
        <taxon>Ecdysozoa</taxon>
        <taxon>Arthropoda</taxon>
        <taxon>Hexapoda</taxon>
        <taxon>Insecta</taxon>
        <taxon>Pterygota</taxon>
        <taxon>Neoptera</taxon>
        <taxon>Endopterygota</taxon>
        <taxon>Hymenoptera</taxon>
        <taxon>Tenthredinoidea</taxon>
        <taxon>Diprionidae</taxon>
        <taxon>Diprioninae</taxon>
        <taxon>Neodiprion</taxon>
    </lineage>
</organism>
<comment type="function">
    <text evidence="7">Subunit of TORC1 and TORC2, which regulate cell growth and survival in response to nutrient and hormonal signals.</text>
</comment>
<dbReference type="PANTHER" id="PTHR19842">
    <property type="entry name" value="G BETA-LIKE PROTEIN GBL"/>
    <property type="match status" value="1"/>
</dbReference>
<dbReference type="GeneID" id="107223816"/>
<evidence type="ECO:0000313" key="8">
    <source>
        <dbReference type="Proteomes" id="UP000829291"/>
    </source>
</evidence>
<name>A0A6J0BXJ0_NEOLC</name>
<dbReference type="PANTHER" id="PTHR19842:SF0">
    <property type="entry name" value="TARGET OF RAPAMYCIN COMPLEX SUBUNIT LST8"/>
    <property type="match status" value="1"/>
</dbReference>
<feature type="repeat" description="WD" evidence="6">
    <location>
        <begin position="50"/>
        <end position="85"/>
    </location>
</feature>
<dbReference type="Pfam" id="PF00400">
    <property type="entry name" value="WD40"/>
    <property type="match status" value="4"/>
</dbReference>
<feature type="repeat" description="WD" evidence="6">
    <location>
        <begin position="235"/>
        <end position="269"/>
    </location>
</feature>
<dbReference type="RefSeq" id="XP_046596006.1">
    <property type="nucleotide sequence ID" value="XM_046740050.1"/>
</dbReference>
<dbReference type="InterPro" id="IPR001680">
    <property type="entry name" value="WD40_rpt"/>
</dbReference>
<reference evidence="9" key="1">
    <citation type="submission" date="2025-04" db="UniProtKB">
        <authorList>
            <consortium name="RefSeq"/>
        </authorList>
    </citation>
    <scope>IDENTIFICATION</scope>
    <source>
        <tissue evidence="10">Thorax and Abdomen</tissue>
        <tissue evidence="9">Whole body</tissue>
    </source>
</reference>
<accession>A0A6J0BXJ0</accession>
<dbReference type="InterPro" id="IPR015943">
    <property type="entry name" value="WD40/YVTN_repeat-like_dom_sf"/>
</dbReference>
<dbReference type="PROSITE" id="PS50082">
    <property type="entry name" value="WD_REPEATS_2"/>
    <property type="match status" value="3"/>
</dbReference>
<sequence>MASTHWNLSTDGSTHGLYITPDKQLVAAAGYQHIRMYDLGSSNPNPVINYDGVAKNVTGLGFQEDGKWMYTGGEDCSARIWDLRSRDLQCQRIFQVSAPVNCVCLHPNQAELIVGDQSGVIHLWDLRSDHNEQLIPEAEASIQDIAIDPEGTHMAAVNNKGSCYIWALSGGVGKEPTKLSPRKKLETHKRYALRCQFSPDSSLLVTTSADQTARVWETTDFTETQILKHEAKRWVWDAAFSADSQYIFTASSDGVARLWNVATGVVEREYQGHQKAITALAFRDEVRVSS</sequence>